<dbReference type="VEuPathDB" id="ToxoDB:EBH_0085380"/>
<reference evidence="1" key="2">
    <citation type="submission" date="2013-10" db="EMBL/GenBank/DDBJ databases">
        <authorList>
            <person name="Aslett M."/>
        </authorList>
    </citation>
    <scope>NUCLEOTIDE SEQUENCE [LARGE SCALE GENOMIC DNA]</scope>
    <source>
        <strain evidence="1">Houghton</strain>
    </source>
</reference>
<dbReference type="AlphaFoldDB" id="U6LVS4"/>
<organism evidence="1 2">
    <name type="scientific">Eimeria brunetti</name>
    <dbReference type="NCBI Taxonomy" id="51314"/>
    <lineage>
        <taxon>Eukaryota</taxon>
        <taxon>Sar</taxon>
        <taxon>Alveolata</taxon>
        <taxon>Apicomplexa</taxon>
        <taxon>Conoidasida</taxon>
        <taxon>Coccidia</taxon>
        <taxon>Eucoccidiorida</taxon>
        <taxon>Eimeriorina</taxon>
        <taxon>Eimeriidae</taxon>
        <taxon>Eimeria</taxon>
    </lineage>
</organism>
<dbReference type="EMBL" id="HG714493">
    <property type="protein sequence ID" value="CDJ54246.1"/>
    <property type="molecule type" value="Genomic_DNA"/>
</dbReference>
<accession>U6LVS4</accession>
<protein>
    <submittedName>
        <fullName evidence="1">Uncharacterized protein</fullName>
    </submittedName>
</protein>
<dbReference type="Proteomes" id="UP000030750">
    <property type="component" value="Unassembled WGS sequence"/>
</dbReference>
<name>U6LVS4_9EIME</name>
<evidence type="ECO:0000313" key="1">
    <source>
        <dbReference type="EMBL" id="CDJ54246.1"/>
    </source>
</evidence>
<keyword evidence="2" id="KW-1185">Reference proteome</keyword>
<sequence>MWWLQHATRQDAVDRVSRSDVRPRQQFGVPRGPPVWDKGWTVLSFGEETILITLAAAAESAGKRGTDHEEGQGNSFLQMSRATRGLFQETPASLLCYQQTVRGFVLLCRGIIVDFGSSCRMGVEKDQWLARALVGWEKTWQMVLL</sequence>
<proteinExistence type="predicted"/>
<evidence type="ECO:0000313" key="2">
    <source>
        <dbReference type="Proteomes" id="UP000030750"/>
    </source>
</evidence>
<gene>
    <name evidence="1" type="ORF">EBH_0085380</name>
</gene>
<reference evidence="1" key="1">
    <citation type="submission" date="2013-10" db="EMBL/GenBank/DDBJ databases">
        <title>Genomic analysis of the causative agents of coccidiosis in chickens.</title>
        <authorList>
            <person name="Reid A.J."/>
            <person name="Blake D."/>
            <person name="Billington K."/>
            <person name="Browne H."/>
            <person name="Dunn M."/>
            <person name="Hung S."/>
            <person name="Kawahara F."/>
            <person name="Miranda-Saavedra D."/>
            <person name="Mourier T."/>
            <person name="Nagra H."/>
            <person name="Otto T.D."/>
            <person name="Rawlings N."/>
            <person name="Sanchez A."/>
            <person name="Sanders M."/>
            <person name="Subramaniam C."/>
            <person name="Tay Y."/>
            <person name="Dear P."/>
            <person name="Doerig C."/>
            <person name="Gruber A."/>
            <person name="Parkinson J."/>
            <person name="Shirley M."/>
            <person name="Wan K.L."/>
            <person name="Berriman M."/>
            <person name="Tomley F."/>
            <person name="Pain A."/>
        </authorList>
    </citation>
    <scope>NUCLEOTIDE SEQUENCE [LARGE SCALE GENOMIC DNA]</scope>
    <source>
        <strain evidence="1">Houghton</strain>
    </source>
</reference>